<dbReference type="GO" id="GO:0016887">
    <property type="term" value="F:ATP hydrolysis activity"/>
    <property type="evidence" value="ECO:0007669"/>
    <property type="project" value="InterPro"/>
</dbReference>
<gene>
    <name evidence="11" type="ORF">HMJ28_10285</name>
</gene>
<evidence type="ECO:0000313" key="11">
    <source>
        <dbReference type="EMBL" id="NOH16768.1"/>
    </source>
</evidence>
<keyword evidence="3" id="KW-1003">Cell membrane</keyword>
<dbReference type="GO" id="GO:0006826">
    <property type="term" value="P:iron ion transport"/>
    <property type="evidence" value="ECO:0007669"/>
    <property type="project" value="UniProtKB-KW"/>
</dbReference>
<dbReference type="InterPro" id="IPR051535">
    <property type="entry name" value="Siderophore_ABC-ATPase"/>
</dbReference>
<keyword evidence="4" id="KW-0410">Iron transport</keyword>
<evidence type="ECO:0000256" key="9">
    <source>
        <dbReference type="ARBA" id="ARBA00023136"/>
    </source>
</evidence>
<dbReference type="InterPro" id="IPR003439">
    <property type="entry name" value="ABC_transporter-like_ATP-bd"/>
</dbReference>
<comment type="subcellular location">
    <subcellularLocation>
        <location evidence="1">Cell membrane</location>
        <topology evidence="1">Peripheral membrane protein</topology>
    </subcellularLocation>
</comment>
<keyword evidence="9" id="KW-0472">Membrane</keyword>
<name>A0A7Y3XZL9_CLOCO</name>
<protein>
    <submittedName>
        <fullName evidence="11">ABC transporter ATP-binding protein</fullName>
    </submittedName>
</protein>
<dbReference type="FunFam" id="3.40.50.300:FF:000134">
    <property type="entry name" value="Iron-enterobactin ABC transporter ATP-binding protein"/>
    <property type="match status" value="1"/>
</dbReference>
<evidence type="ECO:0000313" key="12">
    <source>
        <dbReference type="Proteomes" id="UP000528432"/>
    </source>
</evidence>
<evidence type="ECO:0000256" key="6">
    <source>
        <dbReference type="ARBA" id="ARBA00022840"/>
    </source>
</evidence>
<organism evidence="11 12">
    <name type="scientific">Clostridium cochlearium</name>
    <dbReference type="NCBI Taxonomy" id="1494"/>
    <lineage>
        <taxon>Bacteria</taxon>
        <taxon>Bacillati</taxon>
        <taxon>Bacillota</taxon>
        <taxon>Clostridia</taxon>
        <taxon>Eubacteriales</taxon>
        <taxon>Clostridiaceae</taxon>
        <taxon>Clostridium</taxon>
    </lineage>
</organism>
<dbReference type="Pfam" id="PF00005">
    <property type="entry name" value="ABC_tran"/>
    <property type="match status" value="1"/>
</dbReference>
<dbReference type="Proteomes" id="UP000528432">
    <property type="component" value="Unassembled WGS sequence"/>
</dbReference>
<dbReference type="PANTHER" id="PTHR42771:SF4">
    <property type="entry name" value="IRON(3+)-HYDROXAMATE IMPORT ATP-BINDING PROTEIN FHUC"/>
    <property type="match status" value="1"/>
</dbReference>
<dbReference type="PROSITE" id="PS00211">
    <property type="entry name" value="ABC_TRANSPORTER_1"/>
    <property type="match status" value="1"/>
</dbReference>
<sequence>MNILNVENVRVNYGEKQILKGINLDIEKGKIVSIIGPNGCGKTTLLRTMSRNLKPNQGRILLNGQDINKLKFKNIAKKMAILSQTNACPEDICIKDLVSYGRFAHKKLFSSLTDEDNKIIDWAINRTGLNKMKNRKVATLSGGERQRAWIAMAIAQKPSVLLLDEPTTYLDISHQLEILDLIKSLNEKENITIIMVLHDINQATKYSHELVVIKNGELYCKGTPCSIISDDMLKDVFRLEADIGEDKDTKKPVIYPRRVFSLSK</sequence>
<evidence type="ECO:0000256" key="5">
    <source>
        <dbReference type="ARBA" id="ARBA00022741"/>
    </source>
</evidence>
<proteinExistence type="predicted"/>
<dbReference type="AlphaFoldDB" id="A0A7Y3XZL9"/>
<evidence type="ECO:0000256" key="2">
    <source>
        <dbReference type="ARBA" id="ARBA00022448"/>
    </source>
</evidence>
<keyword evidence="6 11" id="KW-0067">ATP-binding</keyword>
<evidence type="ECO:0000259" key="10">
    <source>
        <dbReference type="PROSITE" id="PS50893"/>
    </source>
</evidence>
<keyword evidence="5" id="KW-0547">Nucleotide-binding</keyword>
<reference evidence="11 12" key="1">
    <citation type="submission" date="2020-05" db="EMBL/GenBank/DDBJ databases">
        <title>Draft genome sequence of Clostridium cochlearium strain AGROS13 isolated from a sheep dairy farm in New Zealand.</title>
        <authorList>
            <person name="Gupta T.B."/>
            <person name="Jauregui R."/>
            <person name="Risson A.N."/>
            <person name="Brightwell G."/>
            <person name="Maclean P."/>
        </authorList>
    </citation>
    <scope>NUCLEOTIDE SEQUENCE [LARGE SCALE GENOMIC DNA]</scope>
    <source>
        <strain evidence="11 12">AGROS13</strain>
    </source>
</reference>
<dbReference type="CDD" id="cd03214">
    <property type="entry name" value="ABC_Iron-Siderophores_B12_Hemin"/>
    <property type="match status" value="1"/>
</dbReference>
<feature type="domain" description="ABC transporter" evidence="10">
    <location>
        <begin position="4"/>
        <end position="240"/>
    </location>
</feature>
<dbReference type="RefSeq" id="WP_171303799.1">
    <property type="nucleotide sequence ID" value="NZ_JABFIF010000023.1"/>
</dbReference>
<dbReference type="InterPro" id="IPR003593">
    <property type="entry name" value="AAA+_ATPase"/>
</dbReference>
<keyword evidence="7" id="KW-0408">Iron</keyword>
<dbReference type="InterPro" id="IPR027417">
    <property type="entry name" value="P-loop_NTPase"/>
</dbReference>
<evidence type="ECO:0000256" key="4">
    <source>
        <dbReference type="ARBA" id="ARBA00022496"/>
    </source>
</evidence>
<dbReference type="Gene3D" id="3.40.50.300">
    <property type="entry name" value="P-loop containing nucleotide triphosphate hydrolases"/>
    <property type="match status" value="1"/>
</dbReference>
<dbReference type="InterPro" id="IPR017871">
    <property type="entry name" value="ABC_transporter-like_CS"/>
</dbReference>
<dbReference type="SUPFAM" id="SSF52540">
    <property type="entry name" value="P-loop containing nucleoside triphosphate hydrolases"/>
    <property type="match status" value="1"/>
</dbReference>
<evidence type="ECO:0000256" key="3">
    <source>
        <dbReference type="ARBA" id="ARBA00022475"/>
    </source>
</evidence>
<comment type="caution">
    <text evidence="11">The sequence shown here is derived from an EMBL/GenBank/DDBJ whole genome shotgun (WGS) entry which is preliminary data.</text>
</comment>
<dbReference type="SMART" id="SM00382">
    <property type="entry name" value="AAA"/>
    <property type="match status" value="1"/>
</dbReference>
<dbReference type="PANTHER" id="PTHR42771">
    <property type="entry name" value="IRON(3+)-HYDROXAMATE IMPORT ATP-BINDING PROTEIN FHUC"/>
    <property type="match status" value="1"/>
</dbReference>
<dbReference type="PROSITE" id="PS50893">
    <property type="entry name" value="ABC_TRANSPORTER_2"/>
    <property type="match status" value="1"/>
</dbReference>
<dbReference type="GO" id="GO:0005886">
    <property type="term" value="C:plasma membrane"/>
    <property type="evidence" value="ECO:0007669"/>
    <property type="project" value="UniProtKB-SubCell"/>
</dbReference>
<keyword evidence="8" id="KW-0406">Ion transport</keyword>
<keyword evidence="2" id="KW-0813">Transport</keyword>
<evidence type="ECO:0000256" key="1">
    <source>
        <dbReference type="ARBA" id="ARBA00004202"/>
    </source>
</evidence>
<dbReference type="EMBL" id="JABFIF010000023">
    <property type="protein sequence ID" value="NOH16768.1"/>
    <property type="molecule type" value="Genomic_DNA"/>
</dbReference>
<evidence type="ECO:0000256" key="7">
    <source>
        <dbReference type="ARBA" id="ARBA00023004"/>
    </source>
</evidence>
<evidence type="ECO:0000256" key="8">
    <source>
        <dbReference type="ARBA" id="ARBA00023065"/>
    </source>
</evidence>
<accession>A0A7Y3XZL9</accession>
<dbReference type="GO" id="GO:0005524">
    <property type="term" value="F:ATP binding"/>
    <property type="evidence" value="ECO:0007669"/>
    <property type="project" value="UniProtKB-KW"/>
</dbReference>